<name>A0A1H6UIW3_9BACT</name>
<sequence>MNFSKPTTYRKTVVILSSVVFASLVALQITGPTISNPQAKGKFHAPAEVLSIFERSCYDCHSNETDLRWYDKIAPFSYVVAADVNEARKRFNFSEWDTLSKSDQETKLWYMINMIDAGKMPLATYTSVHPESKVSKADLDVLKNYVIKLSNQNHSLGDTSRIKLADKTYKNSQDTGVGKTPKSINGISYFDDYKNWKIISSTNRFDNGTMRLIYGNEIAINAIKEDKIKPWPNGAILVKVVWNSQKEDNDGNIKPGNFNNVQMMIRDDKRFKDTEGWGFARFSGLSLEPYGKTISFATSCINCHRLVPDNGFVFDIPSKNLKH</sequence>
<dbReference type="Gene3D" id="3.50.70.20">
    <property type="entry name" value="Cytochrome P460"/>
    <property type="match status" value="1"/>
</dbReference>
<evidence type="ECO:0000256" key="1">
    <source>
        <dbReference type="SAM" id="SignalP"/>
    </source>
</evidence>
<dbReference type="InterPro" id="IPR038142">
    <property type="entry name" value="Cytochrome_P460_sp"/>
</dbReference>
<keyword evidence="1" id="KW-0732">Signal</keyword>
<dbReference type="RefSeq" id="WP_090335573.1">
    <property type="nucleotide sequence ID" value="NZ_FNXY01000004.1"/>
</dbReference>
<dbReference type="Pfam" id="PF14376">
    <property type="entry name" value="Haem_bd"/>
    <property type="match status" value="1"/>
</dbReference>
<dbReference type="STRING" id="408657.SAMN04487995_2564"/>
<organism evidence="3 4">
    <name type="scientific">Dyadobacter koreensis</name>
    <dbReference type="NCBI Taxonomy" id="408657"/>
    <lineage>
        <taxon>Bacteria</taxon>
        <taxon>Pseudomonadati</taxon>
        <taxon>Bacteroidota</taxon>
        <taxon>Cytophagia</taxon>
        <taxon>Cytophagales</taxon>
        <taxon>Spirosomataceae</taxon>
        <taxon>Dyadobacter</taxon>
    </lineage>
</organism>
<accession>A0A1H6UIW3</accession>
<dbReference type="AlphaFoldDB" id="A0A1H6UIW3"/>
<evidence type="ECO:0000313" key="4">
    <source>
        <dbReference type="Proteomes" id="UP000199532"/>
    </source>
</evidence>
<dbReference type="OrthoDB" id="196738at2"/>
<keyword evidence="4" id="KW-1185">Reference proteome</keyword>
<dbReference type="SMART" id="SM01235">
    <property type="entry name" value="Haem_bd"/>
    <property type="match status" value="1"/>
</dbReference>
<feature type="signal peptide" evidence="1">
    <location>
        <begin position="1"/>
        <end position="22"/>
    </location>
</feature>
<feature type="chain" id="PRO_5011788749" evidence="1">
    <location>
        <begin position="23"/>
        <end position="323"/>
    </location>
</feature>
<gene>
    <name evidence="3" type="ORF">SAMN04487995_2564</name>
</gene>
<dbReference type="InterPro" id="IPR032033">
    <property type="entry name" value="Cytochrome_P460"/>
</dbReference>
<reference evidence="3 4" key="1">
    <citation type="submission" date="2016-10" db="EMBL/GenBank/DDBJ databases">
        <authorList>
            <person name="de Groot N.N."/>
        </authorList>
    </citation>
    <scope>NUCLEOTIDE SEQUENCE [LARGE SCALE GENOMIC DNA]</scope>
    <source>
        <strain evidence="3 4">DSM 19938</strain>
    </source>
</reference>
<protein>
    <submittedName>
        <fullName evidence="3">Cytochrome P460</fullName>
    </submittedName>
</protein>
<dbReference type="InterPro" id="IPR025992">
    <property type="entry name" value="Haem-bd"/>
</dbReference>
<proteinExistence type="predicted"/>
<evidence type="ECO:0000313" key="3">
    <source>
        <dbReference type="EMBL" id="SEI92238.1"/>
    </source>
</evidence>
<dbReference type="CDD" id="cd20753">
    <property type="entry name" value="cyt_P460_Mc-like"/>
    <property type="match status" value="1"/>
</dbReference>
<dbReference type="Proteomes" id="UP000199532">
    <property type="component" value="Unassembled WGS sequence"/>
</dbReference>
<feature type="domain" description="Haem-binding" evidence="2">
    <location>
        <begin position="18"/>
        <end position="150"/>
    </location>
</feature>
<dbReference type="Pfam" id="PF16694">
    <property type="entry name" value="Cytochrome_P460"/>
    <property type="match status" value="1"/>
</dbReference>
<dbReference type="EMBL" id="FNXY01000004">
    <property type="protein sequence ID" value="SEI92238.1"/>
    <property type="molecule type" value="Genomic_DNA"/>
</dbReference>
<evidence type="ECO:0000259" key="2">
    <source>
        <dbReference type="SMART" id="SM01235"/>
    </source>
</evidence>